<evidence type="ECO:0000313" key="1">
    <source>
        <dbReference type="EMBL" id="GAI70984.1"/>
    </source>
</evidence>
<proteinExistence type="predicted"/>
<organism evidence="1">
    <name type="scientific">marine sediment metagenome</name>
    <dbReference type="NCBI Taxonomy" id="412755"/>
    <lineage>
        <taxon>unclassified sequences</taxon>
        <taxon>metagenomes</taxon>
        <taxon>ecological metagenomes</taxon>
    </lineage>
</organism>
<name>X1ST59_9ZZZZ</name>
<feature type="non-terminal residue" evidence="1">
    <location>
        <position position="1"/>
    </location>
</feature>
<reference evidence="1" key="1">
    <citation type="journal article" date="2014" name="Front. Microbiol.">
        <title>High frequency of phylogenetically diverse reductive dehalogenase-homologous genes in deep subseafloor sedimentary metagenomes.</title>
        <authorList>
            <person name="Kawai M."/>
            <person name="Futagami T."/>
            <person name="Toyoda A."/>
            <person name="Takaki Y."/>
            <person name="Nishi S."/>
            <person name="Hori S."/>
            <person name="Arai W."/>
            <person name="Tsubouchi T."/>
            <person name="Morono Y."/>
            <person name="Uchiyama I."/>
            <person name="Ito T."/>
            <person name="Fujiyama A."/>
            <person name="Inagaki F."/>
            <person name="Takami H."/>
        </authorList>
    </citation>
    <scope>NUCLEOTIDE SEQUENCE</scope>
    <source>
        <strain evidence="1">Expedition CK06-06</strain>
    </source>
</reference>
<accession>X1ST59</accession>
<dbReference type="EMBL" id="BARW01003802">
    <property type="protein sequence ID" value="GAI70984.1"/>
    <property type="molecule type" value="Genomic_DNA"/>
</dbReference>
<protein>
    <submittedName>
        <fullName evidence="1">Uncharacterized protein</fullName>
    </submittedName>
</protein>
<dbReference type="AlphaFoldDB" id="X1ST59"/>
<gene>
    <name evidence="1" type="ORF">S12H4_09395</name>
</gene>
<sequence>RMEKQKCHCEEQSDEAISVSYRILCEENNNE</sequence>
<comment type="caution">
    <text evidence="1">The sequence shown here is derived from an EMBL/GenBank/DDBJ whole genome shotgun (WGS) entry which is preliminary data.</text>
</comment>